<protein>
    <submittedName>
        <fullName evidence="2">Uncharacterized protein</fullName>
    </submittedName>
</protein>
<feature type="region of interest" description="Disordered" evidence="1">
    <location>
        <begin position="122"/>
        <end position="204"/>
    </location>
</feature>
<accession>A0A5J5EPS1</accession>
<sequence length="444" mass="47933">MSGQQPPSLFGNSAFGASTATTTATATQGAHDKNKEKWFYDWHQKQGISAPQDYGMFASQPAPFSSVPQNPNHPTAASPYLQKVLSQQAINAMNGGGASVCPEGSCSCAAADMFEQNDANMADGRRKSTIKRSASSPPSSPDGAWPKQMFGTRPPSRTRARTSSTPDISGDLVSEENAPPLTSIYDTWAPPPSTTETKPASEAAWTPTQVKVAGFSEDRFPELIRALRRYYGVILEPYSGLPESESKFFDPEIVPREKLDLATARMVQPMSGREGGPGPWVRITFARREDAERAIEGSQRGELVIGGRTIIITRWQEEPVQPATPSELPFTMDIEPTTPTPALLRRLSSASQRRPTATSLYEEPPASNGEPQSEHVPGAKLVVPKQVEFAKKEGWLGGWANALIGSGSKSAPGSATKLQEQGWGLSIGGTYRYVMDEVVGLKHL</sequence>
<feature type="compositionally biased region" description="Low complexity" evidence="1">
    <location>
        <begin position="13"/>
        <end position="29"/>
    </location>
</feature>
<feature type="region of interest" description="Disordered" evidence="1">
    <location>
        <begin position="347"/>
        <end position="377"/>
    </location>
</feature>
<comment type="caution">
    <text evidence="2">The sequence shown here is derived from an EMBL/GenBank/DDBJ whole genome shotgun (WGS) entry which is preliminary data.</text>
</comment>
<evidence type="ECO:0000256" key="1">
    <source>
        <dbReference type="SAM" id="MobiDB-lite"/>
    </source>
</evidence>
<feature type="region of interest" description="Disordered" evidence="1">
    <location>
        <begin position="1"/>
        <end position="33"/>
    </location>
</feature>
<dbReference type="Proteomes" id="UP000326924">
    <property type="component" value="Unassembled WGS sequence"/>
</dbReference>
<dbReference type="EMBL" id="VXIS01000160">
    <property type="protein sequence ID" value="KAA8900028.1"/>
    <property type="molecule type" value="Genomic_DNA"/>
</dbReference>
<reference evidence="2 3" key="1">
    <citation type="submission" date="2019-09" db="EMBL/GenBank/DDBJ databases">
        <title>Draft genome of the ectomycorrhizal ascomycete Sphaerosporella brunnea.</title>
        <authorList>
            <consortium name="DOE Joint Genome Institute"/>
            <person name="Benucci G.M."/>
            <person name="Marozzi G."/>
            <person name="Antonielli L."/>
            <person name="Sanchez S."/>
            <person name="Marco P."/>
            <person name="Wang X."/>
            <person name="Falini L.B."/>
            <person name="Barry K."/>
            <person name="Haridas S."/>
            <person name="Lipzen A."/>
            <person name="Labutti K."/>
            <person name="Grigoriev I.V."/>
            <person name="Murat C."/>
            <person name="Martin F."/>
            <person name="Albertini E."/>
            <person name="Donnini D."/>
            <person name="Bonito G."/>
        </authorList>
    </citation>
    <scope>NUCLEOTIDE SEQUENCE [LARGE SCALE GENOMIC DNA]</scope>
    <source>
        <strain evidence="2 3">Sb_GMNB300</strain>
    </source>
</reference>
<evidence type="ECO:0000313" key="2">
    <source>
        <dbReference type="EMBL" id="KAA8900028.1"/>
    </source>
</evidence>
<name>A0A5J5EPS1_9PEZI</name>
<keyword evidence="3" id="KW-1185">Reference proteome</keyword>
<feature type="compositionally biased region" description="Low complexity" evidence="1">
    <location>
        <begin position="152"/>
        <end position="166"/>
    </location>
</feature>
<feature type="compositionally biased region" description="Polar residues" evidence="1">
    <location>
        <begin position="62"/>
        <end position="75"/>
    </location>
</feature>
<dbReference type="CDD" id="cd00590">
    <property type="entry name" value="RRM_SF"/>
    <property type="match status" value="1"/>
</dbReference>
<dbReference type="InParanoid" id="A0A5J5EPS1"/>
<proteinExistence type="predicted"/>
<dbReference type="OrthoDB" id="5393450at2759"/>
<feature type="compositionally biased region" description="Polar residues" evidence="1">
    <location>
        <begin position="1"/>
        <end position="11"/>
    </location>
</feature>
<feature type="region of interest" description="Disordered" evidence="1">
    <location>
        <begin position="54"/>
        <end position="77"/>
    </location>
</feature>
<organism evidence="2 3">
    <name type="scientific">Sphaerosporella brunnea</name>
    <dbReference type="NCBI Taxonomy" id="1250544"/>
    <lineage>
        <taxon>Eukaryota</taxon>
        <taxon>Fungi</taxon>
        <taxon>Dikarya</taxon>
        <taxon>Ascomycota</taxon>
        <taxon>Pezizomycotina</taxon>
        <taxon>Pezizomycetes</taxon>
        <taxon>Pezizales</taxon>
        <taxon>Pyronemataceae</taxon>
        <taxon>Sphaerosporella</taxon>
    </lineage>
</organism>
<evidence type="ECO:0000313" key="3">
    <source>
        <dbReference type="Proteomes" id="UP000326924"/>
    </source>
</evidence>
<gene>
    <name evidence="2" type="ORF">FN846DRAFT_899847</name>
</gene>
<dbReference type="AlphaFoldDB" id="A0A5J5EPS1"/>